<protein>
    <submittedName>
        <fullName evidence="3">D-Ala-D-Ala carboxypeptidase family metallohydrolase</fullName>
    </submittedName>
</protein>
<dbReference type="Pfam" id="PF08291">
    <property type="entry name" value="Peptidase_M15_3"/>
    <property type="match status" value="1"/>
</dbReference>
<dbReference type="Proteomes" id="UP001382935">
    <property type="component" value="Chromosome"/>
</dbReference>
<accession>A0ABZ2FYE6</accession>
<dbReference type="GO" id="GO:0004180">
    <property type="term" value="F:carboxypeptidase activity"/>
    <property type="evidence" value="ECO:0007669"/>
    <property type="project" value="UniProtKB-KW"/>
</dbReference>
<feature type="domain" description="Peptidase M15A C-terminal" evidence="2">
    <location>
        <begin position="58"/>
        <end position="113"/>
    </location>
</feature>
<gene>
    <name evidence="3" type="ORF">V6R86_03815</name>
</gene>
<keyword evidence="3" id="KW-0378">Hydrolase</keyword>
<feature type="signal peptide" evidence="1">
    <location>
        <begin position="1"/>
        <end position="34"/>
    </location>
</feature>
<dbReference type="SUPFAM" id="SSF55166">
    <property type="entry name" value="Hedgehog/DD-peptidase"/>
    <property type="match status" value="1"/>
</dbReference>
<evidence type="ECO:0000313" key="4">
    <source>
        <dbReference type="Proteomes" id="UP001382935"/>
    </source>
</evidence>
<evidence type="ECO:0000313" key="3">
    <source>
        <dbReference type="EMBL" id="WWM69838.1"/>
    </source>
</evidence>
<feature type="chain" id="PRO_5047314561" evidence="1">
    <location>
        <begin position="35"/>
        <end position="190"/>
    </location>
</feature>
<evidence type="ECO:0000256" key="1">
    <source>
        <dbReference type="SAM" id="SignalP"/>
    </source>
</evidence>
<dbReference type="RefSeq" id="WP_338502256.1">
    <property type="nucleotide sequence ID" value="NZ_CP145607.1"/>
</dbReference>
<organism evidence="3 4">
    <name type="scientific">Sphingomonas kaistensis</name>
    <dbReference type="NCBI Taxonomy" id="298708"/>
    <lineage>
        <taxon>Bacteria</taxon>
        <taxon>Pseudomonadati</taxon>
        <taxon>Pseudomonadota</taxon>
        <taxon>Alphaproteobacteria</taxon>
        <taxon>Sphingomonadales</taxon>
        <taxon>Sphingomonadaceae</taxon>
        <taxon>Sphingomonas</taxon>
    </lineage>
</organism>
<evidence type="ECO:0000259" key="2">
    <source>
        <dbReference type="Pfam" id="PF08291"/>
    </source>
</evidence>
<dbReference type="InterPro" id="IPR013230">
    <property type="entry name" value="Peptidase_M15A_C"/>
</dbReference>
<reference evidence="3 4" key="1">
    <citation type="submission" date="2024-02" db="EMBL/GenBank/DDBJ databases">
        <title>Full genome sequence of Sphingomonas kaistensis.</title>
        <authorList>
            <person name="Poletto B.L."/>
            <person name="Silva G."/>
            <person name="Galante D."/>
            <person name="Campos K.R."/>
            <person name="Santos M.B.N."/>
            <person name="Sacchi C.T."/>
        </authorList>
    </citation>
    <scope>NUCLEOTIDE SEQUENCE [LARGE SCALE GENOMIC DNA]</scope>
    <source>
        <strain evidence="3 4">MA4R</strain>
    </source>
</reference>
<keyword evidence="1" id="KW-0732">Signal</keyword>
<dbReference type="Gene3D" id="3.30.1380.10">
    <property type="match status" value="1"/>
</dbReference>
<dbReference type="EMBL" id="CP145607">
    <property type="protein sequence ID" value="WWM69838.1"/>
    <property type="molecule type" value="Genomic_DNA"/>
</dbReference>
<proteinExistence type="predicted"/>
<dbReference type="InterPro" id="IPR009045">
    <property type="entry name" value="Zn_M74/Hedgehog-like"/>
</dbReference>
<keyword evidence="3" id="KW-0121">Carboxypeptidase</keyword>
<sequence length="190" mass="19511">MSIPKATARLLARPMVVVALLALPAFALPSPTSAAPARTLVDTAPLLGPLRVVAPFGIATSLWRSAEHNRRVGGMPNSYHLSGRAIDVQRRPGVSHAMLDAALRRAGFVPIESIDEIDHSHFAFLPAGSNPTVSRSKAATVTTVAPPSKPAEPRVAADLHGTLLIDAVKPVASSAVIASSGSAPSSGAAN</sequence>
<keyword evidence="4" id="KW-1185">Reference proteome</keyword>
<keyword evidence="3" id="KW-0645">Protease</keyword>
<name>A0ABZ2FYE6_9SPHN</name>